<name>A0A8S9LBJ3_BRACR</name>
<accession>A0A8S9LBJ3</accession>
<protein>
    <submittedName>
        <fullName evidence="1">Uncharacterized protein</fullName>
    </submittedName>
</protein>
<dbReference type="EMBL" id="QGKY02000094">
    <property type="protein sequence ID" value="KAF2602913.1"/>
    <property type="molecule type" value="Genomic_DNA"/>
</dbReference>
<dbReference type="AlphaFoldDB" id="A0A8S9LBJ3"/>
<comment type="caution">
    <text evidence="1">The sequence shown here is derived from an EMBL/GenBank/DDBJ whole genome shotgun (WGS) entry which is preliminary data.</text>
</comment>
<proteinExistence type="predicted"/>
<reference evidence="1" key="1">
    <citation type="submission" date="2019-12" db="EMBL/GenBank/DDBJ databases">
        <title>Genome sequencing and annotation of Brassica cretica.</title>
        <authorList>
            <person name="Studholme D.J."/>
            <person name="Sarris P.F."/>
        </authorList>
    </citation>
    <scope>NUCLEOTIDE SEQUENCE</scope>
    <source>
        <strain evidence="1">PFS-102/07</strain>
        <tissue evidence="1">Leaf</tissue>
    </source>
</reference>
<evidence type="ECO:0000313" key="1">
    <source>
        <dbReference type="EMBL" id="KAF2602913.1"/>
    </source>
</evidence>
<sequence>MVNRFDVVAVGTQGEIEEEEDRWRRRWLEEAERSEMFEPRTVNKLVNERDEDSSVGLEEVFMLSLNRMETTRRERSSDDSSVE</sequence>
<gene>
    <name evidence="1" type="ORF">F2Q70_00026342</name>
</gene>
<organism evidence="1">
    <name type="scientific">Brassica cretica</name>
    <name type="common">Mustard</name>
    <dbReference type="NCBI Taxonomy" id="69181"/>
    <lineage>
        <taxon>Eukaryota</taxon>
        <taxon>Viridiplantae</taxon>
        <taxon>Streptophyta</taxon>
        <taxon>Embryophyta</taxon>
        <taxon>Tracheophyta</taxon>
        <taxon>Spermatophyta</taxon>
        <taxon>Magnoliopsida</taxon>
        <taxon>eudicotyledons</taxon>
        <taxon>Gunneridae</taxon>
        <taxon>Pentapetalae</taxon>
        <taxon>rosids</taxon>
        <taxon>malvids</taxon>
        <taxon>Brassicales</taxon>
        <taxon>Brassicaceae</taxon>
        <taxon>Brassiceae</taxon>
        <taxon>Brassica</taxon>
    </lineage>
</organism>